<evidence type="ECO:0000256" key="7">
    <source>
        <dbReference type="ARBA" id="ARBA00022692"/>
    </source>
</evidence>
<evidence type="ECO:0000313" key="15">
    <source>
        <dbReference type="EMBL" id="AND78961.1"/>
    </source>
</evidence>
<evidence type="ECO:0000313" key="16">
    <source>
        <dbReference type="Proteomes" id="UP000077317"/>
    </source>
</evidence>
<dbReference type="GO" id="GO:0016301">
    <property type="term" value="F:kinase activity"/>
    <property type="evidence" value="ECO:0007669"/>
    <property type="project" value="UniProtKB-KW"/>
</dbReference>
<evidence type="ECO:0000256" key="1">
    <source>
        <dbReference type="ARBA" id="ARBA00004651"/>
    </source>
</evidence>
<feature type="transmembrane region" description="Helical" evidence="12">
    <location>
        <begin position="434"/>
        <end position="455"/>
    </location>
</feature>
<evidence type="ECO:0000256" key="11">
    <source>
        <dbReference type="PROSITE-ProRule" id="PRU00421"/>
    </source>
</evidence>
<keyword evidence="10 12" id="KW-0472">Membrane</keyword>
<keyword evidence="5" id="KW-0808">Transferase</keyword>
<sequence length="468" mass="50189">MTDNNKLMAEKILAAVGGKENISNATHCMTRLRLNLKDTSIPKKDDLMAIQGIIAVVESGGQYQIVIGQNVAKVYPEFTRLAGLIAEKPIDENLDQPKEKLTLKSIGSRLMNYLSGSMTPLIPALIGAAMFKTIQVVIGPDLLHLVSAQDDTYLLCGFVYSAFFYFLPIFLGFTAARKLGASQLLGAMLGALLLVPDFTALNGQTFHIYGFLSTKVYDYSQSILPIILTVWVMTYVERFFKRIVPDVLSTIFVPFLTLLITVPIELIALAPLGNILGDFIGRGLIGFGDFGGFIAIALVAALWEFLVMTGMHQVLILFAIAGIAQNGYDNFVTVAGFAATWAAFGMAFGAFIKIRNKEQKATAFGAFVSGILGGVTEPALYGIGMRYKRPFIALAIGGGLGGLYAGLTGVANYLMGASNFLSVLGFVGGGTTNIINGCIGSFIAFSATALLTYFIGFEKESEALKEGK</sequence>
<keyword evidence="3" id="KW-1003">Cell membrane</keyword>
<evidence type="ECO:0000256" key="4">
    <source>
        <dbReference type="ARBA" id="ARBA00022597"/>
    </source>
</evidence>
<feature type="domain" description="PTS EIIC type-1" evidence="14">
    <location>
        <begin position="112"/>
        <end position="468"/>
    </location>
</feature>
<evidence type="ECO:0000259" key="14">
    <source>
        <dbReference type="PROSITE" id="PS51103"/>
    </source>
</evidence>
<dbReference type="InterPro" id="IPR013013">
    <property type="entry name" value="PTS_EIIC_1"/>
</dbReference>
<feature type="transmembrane region" description="Helical" evidence="12">
    <location>
        <begin position="247"/>
        <end position="270"/>
    </location>
</feature>
<keyword evidence="2" id="KW-0813">Transport</keyword>
<accession>A0A172Q653</accession>
<dbReference type="PANTHER" id="PTHR30175:SF1">
    <property type="entry name" value="PTS SYSTEM ARBUTIN-, CELLOBIOSE-, AND SALICIN-SPECIFIC EIIBC COMPONENT-RELATED"/>
    <property type="match status" value="1"/>
</dbReference>
<keyword evidence="4" id="KW-0762">Sugar transport</keyword>
<evidence type="ECO:0000256" key="6">
    <source>
        <dbReference type="ARBA" id="ARBA00022683"/>
    </source>
</evidence>
<feature type="transmembrane region" description="Helical" evidence="12">
    <location>
        <begin position="110"/>
        <end position="132"/>
    </location>
</feature>
<evidence type="ECO:0000256" key="3">
    <source>
        <dbReference type="ARBA" id="ARBA00022475"/>
    </source>
</evidence>
<keyword evidence="7 12" id="KW-0812">Transmembrane</keyword>
<dbReference type="InterPro" id="IPR003352">
    <property type="entry name" value="PTS_EIIC"/>
</dbReference>
<dbReference type="PROSITE" id="PS51098">
    <property type="entry name" value="PTS_EIIB_TYPE_1"/>
    <property type="match status" value="1"/>
</dbReference>
<feature type="transmembrane region" description="Helical" evidence="12">
    <location>
        <begin position="364"/>
        <end position="384"/>
    </location>
</feature>
<dbReference type="Pfam" id="PF00367">
    <property type="entry name" value="PTS_EIIB"/>
    <property type="match status" value="1"/>
</dbReference>
<evidence type="ECO:0000256" key="10">
    <source>
        <dbReference type="ARBA" id="ARBA00023136"/>
    </source>
</evidence>
<gene>
    <name evidence="15" type="ORF">A0O21_02465</name>
</gene>
<dbReference type="EMBL" id="CP014699">
    <property type="protein sequence ID" value="AND78961.1"/>
    <property type="molecule type" value="Genomic_DNA"/>
</dbReference>
<dbReference type="RefSeq" id="WP_067060692.1">
    <property type="nucleotide sequence ID" value="NZ_CP014699.1"/>
</dbReference>
<dbReference type="PROSITE" id="PS01035">
    <property type="entry name" value="PTS_EIIB_TYPE_1_CYS"/>
    <property type="match status" value="1"/>
</dbReference>
<dbReference type="Gene3D" id="3.30.1360.60">
    <property type="entry name" value="Glucose permease domain IIB"/>
    <property type="match status" value="1"/>
</dbReference>
<dbReference type="AlphaFoldDB" id="A0A172Q653"/>
<feature type="transmembrane region" description="Helical" evidence="12">
    <location>
        <begin position="290"/>
        <end position="319"/>
    </location>
</feature>
<evidence type="ECO:0000259" key="13">
    <source>
        <dbReference type="PROSITE" id="PS51098"/>
    </source>
</evidence>
<keyword evidence="6" id="KW-0598">Phosphotransferase system</keyword>
<dbReference type="SUPFAM" id="SSF55604">
    <property type="entry name" value="Glucose permease domain IIB"/>
    <property type="match status" value="1"/>
</dbReference>
<evidence type="ECO:0000256" key="8">
    <source>
        <dbReference type="ARBA" id="ARBA00022777"/>
    </source>
</evidence>
<dbReference type="InterPro" id="IPR036878">
    <property type="entry name" value="Glu_permease_IIB"/>
</dbReference>
<dbReference type="GO" id="GO:0008982">
    <property type="term" value="F:protein-N(PI)-phosphohistidine-sugar phosphotransferase activity"/>
    <property type="evidence" value="ECO:0007669"/>
    <property type="project" value="InterPro"/>
</dbReference>
<organism evidence="15 16">
    <name type="scientific">Streptococcus pantholopis</name>
    <dbReference type="NCBI Taxonomy" id="1811193"/>
    <lineage>
        <taxon>Bacteria</taxon>
        <taxon>Bacillati</taxon>
        <taxon>Bacillota</taxon>
        <taxon>Bacilli</taxon>
        <taxon>Lactobacillales</taxon>
        <taxon>Streptococcaceae</taxon>
        <taxon>Streptococcus</taxon>
    </lineage>
</organism>
<proteinExistence type="predicted"/>
<reference evidence="15 16" key="1">
    <citation type="journal article" date="2016" name="Int. J. Syst. Evol. Microbiol.">
        <title>Streptococcuspantholopis sp. nov., isolated from faeces of the Tibetan antelope (Pantholops hodgsonii).</title>
        <authorList>
            <person name="Bai X."/>
            <person name="Xiong Y."/>
            <person name="Lu S."/>
            <person name="Jin D."/>
            <person name="Lai X."/>
            <person name="Yang J."/>
            <person name="Niu L."/>
            <person name="Hu S."/>
            <person name="Meng X."/>
            <person name="Pu J."/>
            <person name="Ye C."/>
            <person name="Xu J."/>
        </authorList>
    </citation>
    <scope>NUCLEOTIDE SEQUENCE [LARGE SCALE GENOMIC DNA]</scope>
    <source>
        <strain evidence="15 16">TA 26</strain>
    </source>
</reference>
<feature type="active site" description="Phosphocysteine intermediate; for EIIB activity" evidence="11">
    <location>
        <position position="28"/>
    </location>
</feature>
<dbReference type="GO" id="GO:0015771">
    <property type="term" value="P:trehalose transport"/>
    <property type="evidence" value="ECO:0007669"/>
    <property type="project" value="TreeGrafter"/>
</dbReference>
<dbReference type="PROSITE" id="PS51103">
    <property type="entry name" value="PTS_EIIC_TYPE_1"/>
    <property type="match status" value="1"/>
</dbReference>
<dbReference type="STRING" id="1811193.A0O21_02465"/>
<feature type="domain" description="PTS EIIB type-1" evidence="13">
    <location>
        <begin position="6"/>
        <end position="88"/>
    </location>
</feature>
<feature type="transmembrane region" description="Helical" evidence="12">
    <location>
        <begin position="152"/>
        <end position="172"/>
    </location>
</feature>
<feature type="transmembrane region" description="Helical" evidence="12">
    <location>
        <begin position="391"/>
        <end position="414"/>
    </location>
</feature>
<keyword evidence="8" id="KW-0418">Kinase</keyword>
<dbReference type="OrthoDB" id="9769191at2"/>
<dbReference type="Proteomes" id="UP000077317">
    <property type="component" value="Chromosome"/>
</dbReference>
<evidence type="ECO:0000256" key="2">
    <source>
        <dbReference type="ARBA" id="ARBA00022448"/>
    </source>
</evidence>
<comment type="subcellular location">
    <subcellularLocation>
        <location evidence="1">Cell membrane</location>
        <topology evidence="1">Multi-pass membrane protein</topology>
    </subcellularLocation>
</comment>
<dbReference type="KEGG" id="spat:A0O21_02465"/>
<dbReference type="InterPro" id="IPR050558">
    <property type="entry name" value="PTS_Sugar-Specific_Components"/>
</dbReference>
<evidence type="ECO:0000256" key="12">
    <source>
        <dbReference type="SAM" id="Phobius"/>
    </source>
</evidence>
<reference evidence="16" key="2">
    <citation type="submission" date="2016-03" db="EMBL/GenBank/DDBJ databases">
        <title>Streptococcus antelopensis sp. nov., isolated from the feces of the Tibetan antelope (Pantholops hodgsonii) in Hoh Xil National Nature Reserve, Qinghai, China.</title>
        <authorList>
            <person name="Bai X."/>
        </authorList>
    </citation>
    <scope>NUCLEOTIDE SEQUENCE [LARGE SCALE GENOMIC DNA]</scope>
    <source>
        <strain evidence="16">TA 26</strain>
    </source>
</reference>
<evidence type="ECO:0000256" key="5">
    <source>
        <dbReference type="ARBA" id="ARBA00022679"/>
    </source>
</evidence>
<feature type="transmembrane region" description="Helical" evidence="12">
    <location>
        <begin position="184"/>
        <end position="202"/>
    </location>
</feature>
<dbReference type="GO" id="GO:0009401">
    <property type="term" value="P:phosphoenolpyruvate-dependent sugar phosphotransferase system"/>
    <property type="evidence" value="ECO:0007669"/>
    <property type="project" value="UniProtKB-KW"/>
</dbReference>
<keyword evidence="9 12" id="KW-1133">Transmembrane helix</keyword>
<dbReference type="GO" id="GO:0090589">
    <property type="term" value="F:protein-phosphocysteine-trehalose phosphotransferase system transporter activity"/>
    <property type="evidence" value="ECO:0007669"/>
    <property type="project" value="TreeGrafter"/>
</dbReference>
<dbReference type="GO" id="GO:0005886">
    <property type="term" value="C:plasma membrane"/>
    <property type="evidence" value="ECO:0007669"/>
    <property type="project" value="UniProtKB-SubCell"/>
</dbReference>
<name>A0A172Q653_9STRE</name>
<dbReference type="FunFam" id="3.30.1360.60:FF:000001">
    <property type="entry name" value="PTS system glucose-specific IIBC component PtsG"/>
    <property type="match status" value="1"/>
</dbReference>
<dbReference type="CDD" id="cd00212">
    <property type="entry name" value="PTS_IIB_glc"/>
    <property type="match status" value="1"/>
</dbReference>
<dbReference type="InterPro" id="IPR001996">
    <property type="entry name" value="PTS_IIB_1"/>
</dbReference>
<feature type="transmembrane region" description="Helical" evidence="12">
    <location>
        <begin position="222"/>
        <end position="240"/>
    </location>
</feature>
<evidence type="ECO:0000256" key="9">
    <source>
        <dbReference type="ARBA" id="ARBA00022989"/>
    </source>
</evidence>
<dbReference type="Pfam" id="PF02378">
    <property type="entry name" value="PTS_EIIC"/>
    <property type="match status" value="1"/>
</dbReference>
<protein>
    <submittedName>
        <fullName evidence="15">PTS fructose transporter subunit IIB</fullName>
    </submittedName>
</protein>
<dbReference type="InterPro" id="IPR018113">
    <property type="entry name" value="PTrfase_EIIB_Cys"/>
</dbReference>
<keyword evidence="16" id="KW-1185">Reference proteome</keyword>
<feature type="transmembrane region" description="Helical" evidence="12">
    <location>
        <begin position="331"/>
        <end position="352"/>
    </location>
</feature>
<dbReference type="PANTHER" id="PTHR30175">
    <property type="entry name" value="PHOSPHOTRANSFERASE SYSTEM TRANSPORT PROTEIN"/>
    <property type="match status" value="1"/>
</dbReference>